<organism evidence="7 8">
    <name type="scientific">Umezawaea endophytica</name>
    <dbReference type="NCBI Taxonomy" id="1654476"/>
    <lineage>
        <taxon>Bacteria</taxon>
        <taxon>Bacillati</taxon>
        <taxon>Actinomycetota</taxon>
        <taxon>Actinomycetes</taxon>
        <taxon>Pseudonocardiales</taxon>
        <taxon>Pseudonocardiaceae</taxon>
        <taxon>Umezawaea</taxon>
    </lineage>
</organism>
<dbReference type="InterPro" id="IPR036271">
    <property type="entry name" value="Tet_transcr_reg_TetR-rel_C_sf"/>
</dbReference>
<evidence type="ECO:0000256" key="3">
    <source>
        <dbReference type="ARBA" id="ARBA00023125"/>
    </source>
</evidence>
<dbReference type="Gene3D" id="1.10.357.10">
    <property type="entry name" value="Tetracycline Repressor, domain 2"/>
    <property type="match status" value="1"/>
</dbReference>
<dbReference type="InterPro" id="IPR001647">
    <property type="entry name" value="HTH_TetR"/>
</dbReference>
<dbReference type="EMBL" id="JANYMP010000005">
    <property type="protein sequence ID" value="MCS7477727.1"/>
    <property type="molecule type" value="Genomic_DNA"/>
</dbReference>
<gene>
    <name evidence="7" type="ORF">NZH93_12755</name>
</gene>
<dbReference type="SUPFAM" id="SSF48498">
    <property type="entry name" value="Tetracyclin repressor-like, C-terminal domain"/>
    <property type="match status" value="1"/>
</dbReference>
<reference evidence="7" key="1">
    <citation type="submission" date="2022-08" db="EMBL/GenBank/DDBJ databases">
        <authorList>
            <person name="Tistechok S."/>
            <person name="Samborskyy M."/>
            <person name="Roman I."/>
        </authorList>
    </citation>
    <scope>NUCLEOTIDE SEQUENCE</scope>
    <source>
        <strain evidence="7">DSM 103496</strain>
    </source>
</reference>
<dbReference type="PROSITE" id="PS50977">
    <property type="entry name" value="HTH_TETR_2"/>
    <property type="match status" value="1"/>
</dbReference>
<keyword evidence="1" id="KW-0678">Repressor</keyword>
<feature type="domain" description="HTH tetR-type" evidence="6">
    <location>
        <begin position="8"/>
        <end position="68"/>
    </location>
</feature>
<feature type="DNA-binding region" description="H-T-H motif" evidence="5">
    <location>
        <begin position="31"/>
        <end position="50"/>
    </location>
</feature>
<keyword evidence="3 5" id="KW-0238">DNA-binding</keyword>
<dbReference type="AlphaFoldDB" id="A0A9X2VKG7"/>
<accession>A0A9X2VKG7</accession>
<dbReference type="GO" id="GO:0003700">
    <property type="term" value="F:DNA-binding transcription factor activity"/>
    <property type="evidence" value="ECO:0007669"/>
    <property type="project" value="TreeGrafter"/>
</dbReference>
<dbReference type="RefSeq" id="WP_259623241.1">
    <property type="nucleotide sequence ID" value="NZ_JANYMP010000005.1"/>
</dbReference>
<proteinExistence type="predicted"/>
<evidence type="ECO:0000256" key="2">
    <source>
        <dbReference type="ARBA" id="ARBA00023015"/>
    </source>
</evidence>
<dbReference type="Proteomes" id="UP001141259">
    <property type="component" value="Unassembled WGS sequence"/>
</dbReference>
<comment type="caution">
    <text evidence="7">The sequence shown here is derived from an EMBL/GenBank/DDBJ whole genome shotgun (WGS) entry which is preliminary data.</text>
</comment>
<dbReference type="PANTHER" id="PTHR30055:SF226">
    <property type="entry name" value="HTH-TYPE TRANSCRIPTIONAL REGULATOR PKSA"/>
    <property type="match status" value="1"/>
</dbReference>
<evidence type="ECO:0000259" key="6">
    <source>
        <dbReference type="PROSITE" id="PS50977"/>
    </source>
</evidence>
<evidence type="ECO:0000256" key="4">
    <source>
        <dbReference type="ARBA" id="ARBA00023163"/>
    </source>
</evidence>
<evidence type="ECO:0000256" key="5">
    <source>
        <dbReference type="PROSITE-ProRule" id="PRU00335"/>
    </source>
</evidence>
<evidence type="ECO:0000256" key="1">
    <source>
        <dbReference type="ARBA" id="ARBA00022491"/>
    </source>
</evidence>
<keyword evidence="8" id="KW-1185">Reference proteome</keyword>
<dbReference type="InterPro" id="IPR050109">
    <property type="entry name" value="HTH-type_TetR-like_transc_reg"/>
</dbReference>
<protein>
    <submittedName>
        <fullName evidence="7">TetR/AcrR family transcriptional regulator</fullName>
    </submittedName>
</protein>
<keyword evidence="2" id="KW-0805">Transcription regulation</keyword>
<dbReference type="Pfam" id="PF13977">
    <property type="entry name" value="TetR_C_6"/>
    <property type="match status" value="1"/>
</dbReference>
<keyword evidence="4" id="KW-0804">Transcription</keyword>
<dbReference type="InterPro" id="IPR039538">
    <property type="entry name" value="BetI_C"/>
</dbReference>
<evidence type="ECO:0000313" key="8">
    <source>
        <dbReference type="Proteomes" id="UP001141259"/>
    </source>
</evidence>
<dbReference type="Pfam" id="PF00440">
    <property type="entry name" value="TetR_N"/>
    <property type="match status" value="1"/>
</dbReference>
<sequence length="186" mass="20397">MPKRIDHDLRRRQIAEALWRLVAANGMEAVSLRQVAAGAGVSMGMVQHYFTDKEEMVLFALSSLTEQVGRRVGEALADQDDPLQRVRAVLVQTLPLDDERRLEARVAVTFLARAPVDEKIAAHLRSGYAEGHAYLVEQLRAAGVPDAEQEAFRLVALTDGLTAHTLAGHHAPAEALAVLDEHLARL</sequence>
<dbReference type="InterPro" id="IPR009057">
    <property type="entry name" value="Homeodomain-like_sf"/>
</dbReference>
<dbReference type="GO" id="GO:0000976">
    <property type="term" value="F:transcription cis-regulatory region binding"/>
    <property type="evidence" value="ECO:0007669"/>
    <property type="project" value="TreeGrafter"/>
</dbReference>
<evidence type="ECO:0000313" key="7">
    <source>
        <dbReference type="EMBL" id="MCS7477727.1"/>
    </source>
</evidence>
<dbReference type="SUPFAM" id="SSF46689">
    <property type="entry name" value="Homeodomain-like"/>
    <property type="match status" value="1"/>
</dbReference>
<dbReference type="PANTHER" id="PTHR30055">
    <property type="entry name" value="HTH-TYPE TRANSCRIPTIONAL REGULATOR RUTR"/>
    <property type="match status" value="1"/>
</dbReference>
<name>A0A9X2VKG7_9PSEU</name>